<protein>
    <submittedName>
        <fullName evidence="1">Uncharacterized protein</fullName>
    </submittedName>
</protein>
<organism evidence="1 2">
    <name type="scientific">Portunus trituberculatus</name>
    <name type="common">Swimming crab</name>
    <name type="synonym">Neptunus trituberculatus</name>
    <dbReference type="NCBI Taxonomy" id="210409"/>
    <lineage>
        <taxon>Eukaryota</taxon>
        <taxon>Metazoa</taxon>
        <taxon>Ecdysozoa</taxon>
        <taxon>Arthropoda</taxon>
        <taxon>Crustacea</taxon>
        <taxon>Multicrustacea</taxon>
        <taxon>Malacostraca</taxon>
        <taxon>Eumalacostraca</taxon>
        <taxon>Eucarida</taxon>
        <taxon>Decapoda</taxon>
        <taxon>Pleocyemata</taxon>
        <taxon>Brachyura</taxon>
        <taxon>Eubrachyura</taxon>
        <taxon>Portunoidea</taxon>
        <taxon>Portunidae</taxon>
        <taxon>Portuninae</taxon>
        <taxon>Portunus</taxon>
    </lineage>
</organism>
<accession>A0A5B7IM85</accession>
<dbReference type="AlphaFoldDB" id="A0A5B7IM85"/>
<sequence>MSHSPPHLCLFSPSSFMSHLHGSLPCSLPPSLFPVLCSLSCRHSHRLPFFSPTALMSFVHAISVLNLI</sequence>
<evidence type="ECO:0000313" key="1">
    <source>
        <dbReference type="EMBL" id="MPC83089.1"/>
    </source>
</evidence>
<gene>
    <name evidence="1" type="ORF">E2C01_077780</name>
</gene>
<proteinExistence type="predicted"/>
<reference evidence="1 2" key="1">
    <citation type="submission" date="2019-05" db="EMBL/GenBank/DDBJ databases">
        <title>Another draft genome of Portunus trituberculatus and its Hox gene families provides insights of decapod evolution.</title>
        <authorList>
            <person name="Jeong J.-H."/>
            <person name="Song I."/>
            <person name="Kim S."/>
            <person name="Choi T."/>
            <person name="Kim D."/>
            <person name="Ryu S."/>
            <person name="Kim W."/>
        </authorList>
    </citation>
    <scope>NUCLEOTIDE SEQUENCE [LARGE SCALE GENOMIC DNA]</scope>
    <source>
        <tissue evidence="1">Muscle</tissue>
    </source>
</reference>
<name>A0A5B7IM85_PORTR</name>
<comment type="caution">
    <text evidence="1">The sequence shown here is derived from an EMBL/GenBank/DDBJ whole genome shotgun (WGS) entry which is preliminary data.</text>
</comment>
<dbReference type="Proteomes" id="UP000324222">
    <property type="component" value="Unassembled WGS sequence"/>
</dbReference>
<keyword evidence="2" id="KW-1185">Reference proteome</keyword>
<dbReference type="EMBL" id="VSRR010061472">
    <property type="protein sequence ID" value="MPC83089.1"/>
    <property type="molecule type" value="Genomic_DNA"/>
</dbReference>
<evidence type="ECO:0000313" key="2">
    <source>
        <dbReference type="Proteomes" id="UP000324222"/>
    </source>
</evidence>